<comment type="similarity">
    <text evidence="1">Belongs to the 'phage' integrase family.</text>
</comment>
<dbReference type="CDD" id="cd00796">
    <property type="entry name" value="INT_Rci_Hp1_C"/>
    <property type="match status" value="1"/>
</dbReference>
<evidence type="ECO:0000256" key="1">
    <source>
        <dbReference type="ARBA" id="ARBA00008857"/>
    </source>
</evidence>
<organism evidence="8 9">
    <name type="scientific">Sphingobium herbicidovorans (strain ATCC 700291 / DSM 11019 / CCUG 56400 / KCTC 2939 / LMG 18315 / NBRC 16415 / MH)</name>
    <name type="common">Sphingomonas herbicidovorans</name>
    <dbReference type="NCBI Taxonomy" id="1219045"/>
    <lineage>
        <taxon>Bacteria</taxon>
        <taxon>Pseudomonadati</taxon>
        <taxon>Pseudomonadota</taxon>
        <taxon>Alphaproteobacteria</taxon>
        <taxon>Sphingomonadales</taxon>
        <taxon>Sphingomonadaceae</taxon>
        <taxon>Sphingobium</taxon>
    </lineage>
</organism>
<dbReference type="Pfam" id="PF24624">
    <property type="entry name" value="Int_N"/>
    <property type="match status" value="1"/>
</dbReference>
<dbReference type="PANTHER" id="PTHR30629">
    <property type="entry name" value="PROPHAGE INTEGRASE"/>
    <property type="match status" value="1"/>
</dbReference>
<dbReference type="InterPro" id="IPR050808">
    <property type="entry name" value="Phage_Integrase"/>
</dbReference>
<dbReference type="GO" id="GO:0006310">
    <property type="term" value="P:DNA recombination"/>
    <property type="evidence" value="ECO:0007669"/>
    <property type="project" value="UniProtKB-KW"/>
</dbReference>
<gene>
    <name evidence="8" type="ORF">BV98_003152</name>
</gene>
<dbReference type="AlphaFoldDB" id="A0A086P6P1"/>
<dbReference type="SUPFAM" id="SSF56349">
    <property type="entry name" value="DNA breaking-rejoining enzymes"/>
    <property type="match status" value="1"/>
</dbReference>
<dbReference type="PROSITE" id="PS51900">
    <property type="entry name" value="CB"/>
    <property type="match status" value="1"/>
</dbReference>
<keyword evidence="3 5" id="KW-0238">DNA-binding</keyword>
<dbReference type="PATRIC" id="fig|1219045.3.peg.3198"/>
<dbReference type="InterPro" id="IPR025166">
    <property type="entry name" value="Integrase_DNA_bind_dom"/>
</dbReference>
<dbReference type="InterPro" id="IPR038488">
    <property type="entry name" value="Integrase_DNA-bd_sf"/>
</dbReference>
<feature type="domain" description="Core-binding (CB)" evidence="7">
    <location>
        <begin position="93"/>
        <end position="173"/>
    </location>
</feature>
<dbReference type="Proteomes" id="UP000024284">
    <property type="component" value="Unassembled WGS sequence"/>
</dbReference>
<dbReference type="Gene3D" id="3.30.160.390">
    <property type="entry name" value="Integrase, DNA-binding domain"/>
    <property type="match status" value="1"/>
</dbReference>
<dbReference type="Pfam" id="PF00589">
    <property type="entry name" value="Phage_integrase"/>
    <property type="match status" value="1"/>
</dbReference>
<dbReference type="eggNOG" id="COG4974">
    <property type="taxonomic scope" value="Bacteria"/>
</dbReference>
<dbReference type="InterPro" id="IPR057084">
    <property type="entry name" value="Int_N"/>
</dbReference>
<accession>A0A086P6P1</accession>
<evidence type="ECO:0000256" key="3">
    <source>
        <dbReference type="ARBA" id="ARBA00023125"/>
    </source>
</evidence>
<dbReference type="GO" id="GO:0003677">
    <property type="term" value="F:DNA binding"/>
    <property type="evidence" value="ECO:0007669"/>
    <property type="project" value="UniProtKB-UniRule"/>
</dbReference>
<proteinExistence type="inferred from homology"/>
<dbReference type="EMBL" id="JFZA02000036">
    <property type="protein sequence ID" value="KFG89059.1"/>
    <property type="molecule type" value="Genomic_DNA"/>
</dbReference>
<keyword evidence="9" id="KW-1185">Reference proteome</keyword>
<evidence type="ECO:0000256" key="2">
    <source>
        <dbReference type="ARBA" id="ARBA00022908"/>
    </source>
</evidence>
<dbReference type="PROSITE" id="PS51898">
    <property type="entry name" value="TYR_RECOMBINASE"/>
    <property type="match status" value="1"/>
</dbReference>
<dbReference type="Gene3D" id="1.10.443.10">
    <property type="entry name" value="Intergrase catalytic core"/>
    <property type="match status" value="1"/>
</dbReference>
<keyword evidence="4" id="KW-0233">DNA recombination</keyword>
<dbReference type="InterPro" id="IPR044068">
    <property type="entry name" value="CB"/>
</dbReference>
<dbReference type="GO" id="GO:0015074">
    <property type="term" value="P:DNA integration"/>
    <property type="evidence" value="ECO:0007669"/>
    <property type="project" value="UniProtKB-KW"/>
</dbReference>
<comment type="caution">
    <text evidence="8">The sequence shown here is derived from an EMBL/GenBank/DDBJ whole genome shotgun (WGS) entry which is preliminary data.</text>
</comment>
<evidence type="ECO:0000259" key="7">
    <source>
        <dbReference type="PROSITE" id="PS51900"/>
    </source>
</evidence>
<evidence type="ECO:0000259" key="6">
    <source>
        <dbReference type="PROSITE" id="PS51898"/>
    </source>
</evidence>
<evidence type="ECO:0000313" key="8">
    <source>
        <dbReference type="EMBL" id="KFG89059.1"/>
    </source>
</evidence>
<dbReference type="InterPro" id="IPR013762">
    <property type="entry name" value="Integrase-like_cat_sf"/>
</dbReference>
<dbReference type="InterPro" id="IPR011010">
    <property type="entry name" value="DNA_brk_join_enz"/>
</dbReference>
<evidence type="ECO:0000256" key="5">
    <source>
        <dbReference type="PROSITE-ProRule" id="PRU01248"/>
    </source>
</evidence>
<dbReference type="PANTHER" id="PTHR30629:SF2">
    <property type="entry name" value="PROPHAGE INTEGRASE INTS-RELATED"/>
    <property type="match status" value="1"/>
</dbReference>
<dbReference type="InterPro" id="IPR002104">
    <property type="entry name" value="Integrase_catalytic"/>
</dbReference>
<feature type="domain" description="Tyr recombinase" evidence="6">
    <location>
        <begin position="195"/>
        <end position="400"/>
    </location>
</feature>
<dbReference type="Pfam" id="PF13356">
    <property type="entry name" value="Arm-DNA-bind_3"/>
    <property type="match status" value="1"/>
</dbReference>
<name>A0A086P6P1_SPHHM</name>
<reference evidence="8" key="1">
    <citation type="submission" date="2014-08" db="EMBL/GenBank/DDBJ databases">
        <title>Draft genome sequences of Sphingobium herbicidovorans.</title>
        <authorList>
            <person name="Gan H.M."/>
            <person name="Gan H.Y."/>
            <person name="Savka M.A."/>
        </authorList>
    </citation>
    <scope>NUCLEOTIDE SEQUENCE [LARGE SCALE GENOMIC DNA]</scope>
    <source>
        <strain evidence="8">NBRC 16415</strain>
    </source>
</reference>
<dbReference type="STRING" id="76947.GCA_002080435_01533"/>
<evidence type="ECO:0000313" key="9">
    <source>
        <dbReference type="Proteomes" id="UP000024284"/>
    </source>
</evidence>
<sequence length="412" mass="47139">MRTALTQSMVDKFPISVKVKDYRDARLKGLILRITPAGVKSFYCEYARGKRVWLGRADAVGLSEARESARVILSEVYRGIDPIEARKPKREVPTFRAFLDGDYGLWAKANQKAHKQNLNRLATAFKVLLDKRLDAITALDVERWRAGEVERGLSLETINRDISSIKATFNRAVEWELLGTNPLAKVKKSRTDNCPKVRYLSYDEEARLRAALDVREERRRAERDSANRWRSERGYELLPSLRQLAFTDHVKPLILLSINTGCRRGELFDLTWSNVDLDRRILTVTGATAKSRRTRHIPLNREAMFVLQGWRAQAESTDGLVFVNDAGQRFDRVNFSWRHLLKDAGITAFRWHDMRHHFASRLVMGGVDLNTVRELLGHSDYAMTLRYAHLAPEHKLKAVEVLVSTSPFAAAA</sequence>
<dbReference type="InterPro" id="IPR010998">
    <property type="entry name" value="Integrase_recombinase_N"/>
</dbReference>
<keyword evidence="2" id="KW-0229">DNA integration</keyword>
<protein>
    <submittedName>
        <fullName evidence="8">Integrase family protein</fullName>
    </submittedName>
</protein>
<evidence type="ECO:0000256" key="4">
    <source>
        <dbReference type="ARBA" id="ARBA00023172"/>
    </source>
</evidence>
<dbReference type="Gene3D" id="1.10.150.130">
    <property type="match status" value="1"/>
</dbReference>